<dbReference type="InterPro" id="IPR018289">
    <property type="entry name" value="MULE_transposase_dom"/>
</dbReference>
<feature type="region of interest" description="Disordered" evidence="1">
    <location>
        <begin position="524"/>
        <end position="543"/>
    </location>
</feature>
<dbReference type="Gene3D" id="2.20.25.240">
    <property type="match status" value="1"/>
</dbReference>
<sequence>MDYNGFKYKSNGKKNGVCYYVCSSPNMVCKGSLKRTNDGTVIECKRHIHDAYVDVDDRLKYNFRQHLLERSTSETTNLRNIYDEEAIRTPDAARVYSWPTAESSMRKARAKNTPVLPATLRGLGETLDENRQKYKCGNHQFYQEWIFDDQGKCHLMFGCPELVNIVVSSGGTELHADGTFKVVPSRPKCRQLFIIHLIIQNHSIPICYVLMESKTQEAYTKVLNRFKVIFQNVQPSVIMTDYERGLRNAFAITYPEAELVSCYFHYVQSLWKNIKKMQLTAYLRHNEHGKMCLKMMMVLALLPANEIEDGFQDIKDYALVNDVNMARFFTYFSSFWLVQIGPQVFSVYGKPRRTNNNIESFHNKLKDKFQVSHPNLWTVLGHLQNLSQSQHVVINQFNRGLQITRSVKFKYIINSRRIKMCTEKLTLGIITRKEFLLQCSYTVNGYLEREANWARFIENDDNAIEENLPMQLLNNNAIPLIRDNPESDNEDRPNFAEDGPLFDNDNAIEENLPMQLLNNNAIPLIRDNPESDNEDRPNFAEDGPLFDNGKYKIIYF</sequence>
<proteinExistence type="predicted"/>
<evidence type="ECO:0000256" key="1">
    <source>
        <dbReference type="SAM" id="MobiDB-lite"/>
    </source>
</evidence>
<protein>
    <recommendedName>
        <fullName evidence="2">MULE transposase domain-containing protein</fullName>
    </recommendedName>
</protein>
<dbReference type="GeneID" id="100569497"/>
<dbReference type="PANTHER" id="PTHR47160">
    <property type="entry name" value="PUTATIVE-RELATED"/>
    <property type="match status" value="1"/>
</dbReference>
<accession>A0A8R2NTX1</accession>
<reference evidence="3" key="2">
    <citation type="submission" date="2022-06" db="UniProtKB">
        <authorList>
            <consortium name="EnsemblMetazoa"/>
        </authorList>
    </citation>
    <scope>IDENTIFICATION</scope>
</reference>
<dbReference type="OrthoDB" id="8192602at2759"/>
<dbReference type="Pfam" id="PF10551">
    <property type="entry name" value="MULE"/>
    <property type="match status" value="1"/>
</dbReference>
<feature type="region of interest" description="Disordered" evidence="1">
    <location>
        <begin position="482"/>
        <end position="503"/>
    </location>
</feature>
<name>A0A8R2NTX1_ACYPI</name>
<organism evidence="3 4">
    <name type="scientific">Acyrthosiphon pisum</name>
    <name type="common">Pea aphid</name>
    <dbReference type="NCBI Taxonomy" id="7029"/>
    <lineage>
        <taxon>Eukaryota</taxon>
        <taxon>Metazoa</taxon>
        <taxon>Ecdysozoa</taxon>
        <taxon>Arthropoda</taxon>
        <taxon>Hexapoda</taxon>
        <taxon>Insecta</taxon>
        <taxon>Pterygota</taxon>
        <taxon>Neoptera</taxon>
        <taxon>Paraneoptera</taxon>
        <taxon>Hemiptera</taxon>
        <taxon>Sternorrhyncha</taxon>
        <taxon>Aphidomorpha</taxon>
        <taxon>Aphidoidea</taxon>
        <taxon>Aphididae</taxon>
        <taxon>Macrosiphini</taxon>
        <taxon>Acyrthosiphon</taxon>
    </lineage>
</organism>
<dbReference type="Proteomes" id="UP000007819">
    <property type="component" value="Unassembled WGS sequence"/>
</dbReference>
<dbReference type="AlphaFoldDB" id="A0A8R2NTX1"/>
<dbReference type="PANTHER" id="PTHR47160:SF10">
    <property type="entry name" value="MULE TRANSPOSASE DOMAIN-CONTAINING PROTEIN"/>
    <property type="match status" value="1"/>
</dbReference>
<feature type="domain" description="MULE transposase" evidence="2">
    <location>
        <begin position="175"/>
        <end position="268"/>
    </location>
</feature>
<evidence type="ECO:0000313" key="4">
    <source>
        <dbReference type="Proteomes" id="UP000007819"/>
    </source>
</evidence>
<reference evidence="4" key="1">
    <citation type="submission" date="2010-06" db="EMBL/GenBank/DDBJ databases">
        <authorList>
            <person name="Jiang H."/>
            <person name="Abraham K."/>
            <person name="Ali S."/>
            <person name="Alsbrooks S.L."/>
            <person name="Anim B.N."/>
            <person name="Anosike U.S."/>
            <person name="Attaway T."/>
            <person name="Bandaranaike D.P."/>
            <person name="Battles P.K."/>
            <person name="Bell S.N."/>
            <person name="Bell A.V."/>
            <person name="Beltran B."/>
            <person name="Bickham C."/>
            <person name="Bustamante Y."/>
            <person name="Caleb T."/>
            <person name="Canada A."/>
            <person name="Cardenas V."/>
            <person name="Carter K."/>
            <person name="Chacko J."/>
            <person name="Chandrabose M.N."/>
            <person name="Chavez D."/>
            <person name="Chavez A."/>
            <person name="Chen L."/>
            <person name="Chu H.-S."/>
            <person name="Claassen K.J."/>
            <person name="Cockrell R."/>
            <person name="Collins M."/>
            <person name="Cooper J.A."/>
            <person name="Cree A."/>
            <person name="Curry S.M."/>
            <person name="Da Y."/>
            <person name="Dao M.D."/>
            <person name="Das B."/>
            <person name="Davila M.-L."/>
            <person name="Davy-Carroll L."/>
            <person name="Denson S."/>
            <person name="Dinh H."/>
            <person name="Ebong V.E."/>
            <person name="Edwards J.R."/>
            <person name="Egan A."/>
            <person name="El-Daye J."/>
            <person name="Escobedo L."/>
            <person name="Fernandez S."/>
            <person name="Fernando P.R."/>
            <person name="Flagg N."/>
            <person name="Forbes L.D."/>
            <person name="Fowler R.G."/>
            <person name="Fu Q."/>
            <person name="Gabisi R.A."/>
            <person name="Ganer J."/>
            <person name="Garbino Pronczuk A."/>
            <person name="Garcia R.M."/>
            <person name="Garner T."/>
            <person name="Garrett T.E."/>
            <person name="Gonzalez D.A."/>
            <person name="Hamid H."/>
            <person name="Hawkins E.S."/>
            <person name="Hirani K."/>
            <person name="Hogues M.E."/>
            <person name="Hollins B."/>
            <person name="Hsiao C.-H."/>
            <person name="Jabil R."/>
            <person name="James M.L."/>
            <person name="Jhangiani S.N."/>
            <person name="Johnson B."/>
            <person name="Johnson Q."/>
            <person name="Joshi V."/>
            <person name="Kalu J.B."/>
            <person name="Kam C."/>
            <person name="Kashfia A."/>
            <person name="Keebler J."/>
            <person name="Kisamo H."/>
            <person name="Kovar C.L."/>
            <person name="Lago L.A."/>
            <person name="Lai C.-Y."/>
            <person name="Laidlaw J."/>
            <person name="Lara F."/>
            <person name="Le T.-K."/>
            <person name="Lee S.L."/>
            <person name="Legall F.H."/>
            <person name="Lemon S.J."/>
            <person name="Lewis L.R."/>
            <person name="Li B."/>
            <person name="Liu Y."/>
            <person name="Liu Y.-S."/>
            <person name="Lopez J."/>
            <person name="Lozado R.J."/>
            <person name="Lu J."/>
            <person name="Madu R.C."/>
            <person name="Maheshwari M."/>
            <person name="Maheshwari R."/>
            <person name="Malloy K."/>
            <person name="Martinez E."/>
            <person name="Mathew T."/>
            <person name="Mercado I.C."/>
            <person name="Mercado C."/>
            <person name="Meyer B."/>
            <person name="Montgomery K."/>
            <person name="Morgan M.B."/>
            <person name="Munidasa M."/>
            <person name="Nazareth L.V."/>
            <person name="Nelson J."/>
            <person name="Ng B.M."/>
            <person name="Nguyen N.B."/>
            <person name="Nguyen P.Q."/>
            <person name="Nguyen T."/>
            <person name="Obregon M."/>
            <person name="Okwuonu G.O."/>
            <person name="Onwere C.G."/>
            <person name="Orozco G."/>
            <person name="Parra A."/>
            <person name="Patel S."/>
            <person name="Patil S."/>
            <person name="Perez A."/>
            <person name="Perez Y."/>
            <person name="Pham C."/>
            <person name="Primus E.L."/>
            <person name="Pu L.-L."/>
            <person name="Puazo M."/>
            <person name="Qin X."/>
            <person name="Quiroz J.B."/>
            <person name="Reese J."/>
            <person name="Richards S."/>
            <person name="Rives C.M."/>
            <person name="Robberts R."/>
            <person name="Ruiz S.J."/>
            <person name="Ruiz M.J."/>
            <person name="Santibanez J."/>
            <person name="Schneider B.W."/>
            <person name="Sisson I."/>
            <person name="Smith M."/>
            <person name="Sodergren E."/>
            <person name="Song X.-Z."/>
            <person name="Song B.B."/>
            <person name="Summersgill H."/>
            <person name="Thelus R."/>
            <person name="Thornton R.D."/>
            <person name="Trejos Z.Y."/>
            <person name="Usmani K."/>
            <person name="Vattathil S."/>
            <person name="Villasana D."/>
            <person name="Walker D.L."/>
            <person name="Wang S."/>
            <person name="Wang K."/>
            <person name="White C.S."/>
            <person name="Williams A.C."/>
            <person name="Williamson J."/>
            <person name="Wilson K."/>
            <person name="Woghiren I.O."/>
            <person name="Woodworth J.R."/>
            <person name="Worley K.C."/>
            <person name="Wright R.A."/>
            <person name="Wu W."/>
            <person name="Young L."/>
            <person name="Zhang L."/>
            <person name="Zhang J."/>
            <person name="Zhu Y."/>
            <person name="Muzny D.M."/>
            <person name="Weinstock G."/>
            <person name="Gibbs R.A."/>
        </authorList>
    </citation>
    <scope>NUCLEOTIDE SEQUENCE [LARGE SCALE GENOMIC DNA]</scope>
    <source>
        <strain evidence="4">LSR1</strain>
    </source>
</reference>
<dbReference type="EnsemblMetazoa" id="XM_029492237.1">
    <property type="protein sequence ID" value="XP_029348097.1"/>
    <property type="gene ID" value="LOC100569497"/>
</dbReference>
<evidence type="ECO:0000313" key="3">
    <source>
        <dbReference type="EnsemblMetazoa" id="XP_029348097.1"/>
    </source>
</evidence>
<evidence type="ECO:0000259" key="2">
    <source>
        <dbReference type="Pfam" id="PF10551"/>
    </source>
</evidence>
<dbReference type="RefSeq" id="XP_029348097.1">
    <property type="nucleotide sequence ID" value="XM_029492237.1"/>
</dbReference>
<dbReference type="KEGG" id="api:100569497"/>
<keyword evidence="4" id="KW-1185">Reference proteome</keyword>